<dbReference type="InterPro" id="IPR009030">
    <property type="entry name" value="Growth_fac_rcpt_cys_sf"/>
</dbReference>
<dbReference type="GO" id="GO:0001558">
    <property type="term" value="P:regulation of cell growth"/>
    <property type="evidence" value="ECO:0007669"/>
    <property type="project" value="InterPro"/>
</dbReference>
<evidence type="ECO:0000256" key="3">
    <source>
        <dbReference type="ARBA" id="ARBA00022729"/>
    </source>
</evidence>
<comment type="subcellular location">
    <subcellularLocation>
        <location evidence="1">Secreted</location>
    </subcellularLocation>
</comment>
<protein>
    <submittedName>
        <fullName evidence="7">Uncharacterized protein</fullName>
    </submittedName>
</protein>
<sequence length="434" mass="48196">MADLPAPVLVTILVALLGFLSEIPQFSSALSCRPCHMIDHCPTVDLSDCDFGITTNRCGCCPACFKGPGEECGGPFQIMGKCGRGMFCRRQTQGNQQSLGICSPINSSHPHSPKDFSLPKTRANSKRWPRADFSEAPAVFDRDAELLKAPINRNRSDNFVLALSLSLFCLVRFRLCPVICKVLRPERQGIRFNLENFEALLYGDLENFEALLYGDLENFEALLYGDLDGRRFTFREHANGPSPINSSHPHSPKDFSLPKTRANSKRWPRADFSEAPAVFDRDAELRKAPINRNRQWSSQVESSSLVSQQASSLEKEGSLTAKAPVGGQAMCRMSSSYQLMSASSSYHWLHSGSRKGRNPLRKKKESPPPDVPRNAEGFLFLHQNIPLVGYSDEEFQLVFCTKTEHACYVSTPSPALLAHKVPSTPVYASSVLKH</sequence>
<evidence type="ECO:0000313" key="7">
    <source>
        <dbReference type="EMBL" id="CAD7226245.1"/>
    </source>
</evidence>
<reference evidence="7" key="1">
    <citation type="submission" date="2020-11" db="EMBL/GenBank/DDBJ databases">
        <authorList>
            <person name="Tran Van P."/>
        </authorList>
    </citation>
    <scope>NUCLEOTIDE SEQUENCE</scope>
</reference>
<dbReference type="SUPFAM" id="SSF57184">
    <property type="entry name" value="Growth factor receptor domain"/>
    <property type="match status" value="1"/>
</dbReference>
<dbReference type="Gene3D" id="4.10.40.20">
    <property type="match status" value="1"/>
</dbReference>
<accession>A0A7R8ZLR7</accession>
<evidence type="ECO:0000256" key="4">
    <source>
        <dbReference type="ARBA" id="ARBA00023157"/>
    </source>
</evidence>
<dbReference type="EMBL" id="OB660784">
    <property type="protein sequence ID" value="CAD7226245.1"/>
    <property type="molecule type" value="Genomic_DNA"/>
</dbReference>
<dbReference type="GO" id="GO:0009966">
    <property type="term" value="P:regulation of signal transduction"/>
    <property type="evidence" value="ECO:0007669"/>
    <property type="project" value="TreeGrafter"/>
</dbReference>
<evidence type="ECO:0000256" key="1">
    <source>
        <dbReference type="ARBA" id="ARBA00004613"/>
    </source>
</evidence>
<feature type="region of interest" description="Disordered" evidence="5">
    <location>
        <begin position="294"/>
        <end position="319"/>
    </location>
</feature>
<keyword evidence="2" id="KW-0964">Secreted</keyword>
<dbReference type="PANTHER" id="PTHR14186">
    <property type="entry name" value="INSULIN-LIKE GROWTH FACTOR BINDING PROTEIN-RELATED"/>
    <property type="match status" value="1"/>
</dbReference>
<evidence type="ECO:0000256" key="6">
    <source>
        <dbReference type="SAM" id="SignalP"/>
    </source>
</evidence>
<evidence type="ECO:0000256" key="5">
    <source>
        <dbReference type="SAM" id="MobiDB-lite"/>
    </source>
</evidence>
<dbReference type="AlphaFoldDB" id="A0A7R8ZLR7"/>
<dbReference type="InterPro" id="IPR000867">
    <property type="entry name" value="IGFBP-like"/>
</dbReference>
<feature type="chain" id="PRO_5043377751" evidence="6">
    <location>
        <begin position="30"/>
        <end position="434"/>
    </location>
</feature>
<dbReference type="GO" id="GO:0005520">
    <property type="term" value="F:insulin-like growth factor binding"/>
    <property type="evidence" value="ECO:0007669"/>
    <property type="project" value="InterPro"/>
</dbReference>
<name>A0A7R8ZLR7_9CRUS</name>
<feature type="region of interest" description="Disordered" evidence="5">
    <location>
        <begin position="238"/>
        <end position="267"/>
    </location>
</feature>
<evidence type="ECO:0000256" key="2">
    <source>
        <dbReference type="ARBA" id="ARBA00022525"/>
    </source>
</evidence>
<feature type="compositionally biased region" description="Basic residues" evidence="5">
    <location>
        <begin position="352"/>
        <end position="364"/>
    </location>
</feature>
<feature type="signal peptide" evidence="6">
    <location>
        <begin position="1"/>
        <end position="29"/>
    </location>
</feature>
<gene>
    <name evidence="7" type="ORF">CTOB1V02_LOCUS4168</name>
</gene>
<keyword evidence="3 6" id="KW-0732">Signal</keyword>
<dbReference type="PROSITE" id="PS51323">
    <property type="entry name" value="IGFBP_N_2"/>
    <property type="match status" value="1"/>
</dbReference>
<feature type="compositionally biased region" description="Low complexity" evidence="5">
    <location>
        <begin position="297"/>
        <end position="312"/>
    </location>
</feature>
<dbReference type="OrthoDB" id="6368040at2759"/>
<dbReference type="InterPro" id="IPR011390">
    <property type="entry name" value="IGFBP_rP_mac25"/>
</dbReference>
<keyword evidence="4" id="KW-1015">Disulfide bond</keyword>
<dbReference type="SMART" id="SM00121">
    <property type="entry name" value="IB"/>
    <property type="match status" value="1"/>
</dbReference>
<dbReference type="GO" id="GO:0005576">
    <property type="term" value="C:extracellular region"/>
    <property type="evidence" value="ECO:0007669"/>
    <property type="project" value="UniProtKB-SubCell"/>
</dbReference>
<dbReference type="PANTHER" id="PTHR14186:SF20">
    <property type="entry name" value="CYSTEINE-RICH MOTOR NEURON 1 PROTEIN-LIKE"/>
    <property type="match status" value="1"/>
</dbReference>
<proteinExistence type="predicted"/>
<feature type="region of interest" description="Disordered" evidence="5">
    <location>
        <begin position="350"/>
        <end position="373"/>
    </location>
</feature>
<organism evidence="7">
    <name type="scientific">Cyprideis torosa</name>
    <dbReference type="NCBI Taxonomy" id="163714"/>
    <lineage>
        <taxon>Eukaryota</taxon>
        <taxon>Metazoa</taxon>
        <taxon>Ecdysozoa</taxon>
        <taxon>Arthropoda</taxon>
        <taxon>Crustacea</taxon>
        <taxon>Oligostraca</taxon>
        <taxon>Ostracoda</taxon>
        <taxon>Podocopa</taxon>
        <taxon>Podocopida</taxon>
        <taxon>Cytherocopina</taxon>
        <taxon>Cytheroidea</taxon>
        <taxon>Cytherideidae</taxon>
        <taxon>Cyprideis</taxon>
    </lineage>
</organism>